<feature type="domain" description="Swiss Army Knife RNA repair protein HAD" evidence="2">
    <location>
        <begin position="57"/>
        <end position="263"/>
    </location>
</feature>
<dbReference type="GO" id="GO:0003723">
    <property type="term" value="F:RNA binding"/>
    <property type="evidence" value="ECO:0007669"/>
    <property type="project" value="TreeGrafter"/>
</dbReference>
<evidence type="ECO:0000256" key="1">
    <source>
        <dbReference type="SAM" id="MobiDB-lite"/>
    </source>
</evidence>
<dbReference type="PANTHER" id="PTHR10335">
    <property type="entry name" value="RRNA 2-O-METHYLTRANSFERASE FIBRILLARIN"/>
    <property type="match status" value="1"/>
</dbReference>
<dbReference type="GO" id="GO:0008649">
    <property type="term" value="F:rRNA methyltransferase activity"/>
    <property type="evidence" value="ECO:0007669"/>
    <property type="project" value="TreeGrafter"/>
</dbReference>
<evidence type="ECO:0000313" key="3">
    <source>
        <dbReference type="EMBL" id="KAF2144395.1"/>
    </source>
</evidence>
<accession>A0A6A6BM80</accession>
<feature type="region of interest" description="Disordered" evidence="1">
    <location>
        <begin position="453"/>
        <end position="572"/>
    </location>
</feature>
<dbReference type="GeneID" id="54299359"/>
<name>A0A6A6BM80_9PEZI</name>
<sequence>MSQPVASDTPNGAINNKTSTHTVTALKRWSCDDKDLPGVDKIKSIHVYDFDNTLFASPLPNKQVWNGPTIGQLQSPDIFVNGGWWHDASILGATGEGIEKEEPRAWEGWWNDQVASLVELTMEQKDALNVLLTGRSEEGFADLIKRILRSKRLEFDMVCLKPAVGPANQKFANTLAFKQELLRDLVYTYKDADEIRVYEDRPKHTKNFREFFESFNKALLSPDPPIPRKTIRAEVIQVAENATSLDPTTEVGEVQSMINAHNKLVKAGKAPRGSVPWQIKRTVFFTGYLLEPPTTEHISSNILSLPNVPEGEIRILANSILITPRPCPRSILDKVGGIGKVQRWKITGTAVFENKLWAARVQPIPANSRIYTENPTPTIVLALRRGARPADAARIQNWQPVADNNAIEFDTTVGEKVLLRLEEERRGESQWESFFPGRKRGRARDEELDINDTNAFPALGNGADNGGATLAPNQRHSNYNSFKPLAQGQGVSAHAAYHHRNNDENRRQGASGGGGGYRGGSQGRGRGHGGPRGRDDRGRGRGRGGGRGGRSRGGHYKSLDDVGDKGMGNGFGGYDDGGYGY</sequence>
<feature type="compositionally biased region" description="Gly residues" evidence="1">
    <location>
        <begin position="510"/>
        <end position="524"/>
    </location>
</feature>
<feature type="compositionally biased region" description="Polar residues" evidence="1">
    <location>
        <begin position="471"/>
        <end position="481"/>
    </location>
</feature>
<reference evidence="3" key="1">
    <citation type="journal article" date="2020" name="Stud. Mycol.">
        <title>101 Dothideomycetes genomes: a test case for predicting lifestyles and emergence of pathogens.</title>
        <authorList>
            <person name="Haridas S."/>
            <person name="Albert R."/>
            <person name="Binder M."/>
            <person name="Bloem J."/>
            <person name="Labutti K."/>
            <person name="Salamov A."/>
            <person name="Andreopoulos B."/>
            <person name="Baker S."/>
            <person name="Barry K."/>
            <person name="Bills G."/>
            <person name="Bluhm B."/>
            <person name="Cannon C."/>
            <person name="Castanera R."/>
            <person name="Culley D."/>
            <person name="Daum C."/>
            <person name="Ezra D."/>
            <person name="Gonzalez J."/>
            <person name="Henrissat B."/>
            <person name="Kuo A."/>
            <person name="Liang C."/>
            <person name="Lipzen A."/>
            <person name="Lutzoni F."/>
            <person name="Magnuson J."/>
            <person name="Mondo S."/>
            <person name="Nolan M."/>
            <person name="Ohm R."/>
            <person name="Pangilinan J."/>
            <person name="Park H.-J."/>
            <person name="Ramirez L."/>
            <person name="Alfaro M."/>
            <person name="Sun H."/>
            <person name="Tritt A."/>
            <person name="Yoshinaga Y."/>
            <person name="Zwiers L.-H."/>
            <person name="Turgeon B."/>
            <person name="Goodwin S."/>
            <person name="Spatafora J."/>
            <person name="Crous P."/>
            <person name="Grigoriev I."/>
        </authorList>
    </citation>
    <scope>NUCLEOTIDE SEQUENCE</scope>
    <source>
        <strain evidence="3">CBS 121167</strain>
    </source>
</reference>
<dbReference type="RefSeq" id="XP_033400107.1">
    <property type="nucleotide sequence ID" value="XM_033541862.1"/>
</dbReference>
<dbReference type="Pfam" id="PF10307">
    <property type="entry name" value="HAD_SAK_1"/>
    <property type="match status" value="1"/>
</dbReference>
<keyword evidence="4" id="KW-1185">Reference proteome</keyword>
<dbReference type="GO" id="GO:0000494">
    <property type="term" value="P:box C/D sno(s)RNA 3'-end processing"/>
    <property type="evidence" value="ECO:0007669"/>
    <property type="project" value="TreeGrafter"/>
</dbReference>
<dbReference type="InterPro" id="IPR018812">
    <property type="entry name" value="SAK_HAD"/>
</dbReference>
<protein>
    <recommendedName>
        <fullName evidence="2">Swiss Army Knife RNA repair protein HAD domain-containing protein</fullName>
    </recommendedName>
</protein>
<evidence type="ECO:0000259" key="2">
    <source>
        <dbReference type="Pfam" id="PF10307"/>
    </source>
</evidence>
<organism evidence="3 4">
    <name type="scientific">Aplosporella prunicola CBS 121167</name>
    <dbReference type="NCBI Taxonomy" id="1176127"/>
    <lineage>
        <taxon>Eukaryota</taxon>
        <taxon>Fungi</taxon>
        <taxon>Dikarya</taxon>
        <taxon>Ascomycota</taxon>
        <taxon>Pezizomycotina</taxon>
        <taxon>Dothideomycetes</taxon>
        <taxon>Dothideomycetes incertae sedis</taxon>
        <taxon>Botryosphaeriales</taxon>
        <taxon>Aplosporellaceae</taxon>
        <taxon>Aplosporella</taxon>
    </lineage>
</organism>
<gene>
    <name evidence="3" type="ORF">K452DRAFT_295851</name>
</gene>
<dbReference type="Proteomes" id="UP000799438">
    <property type="component" value="Unassembled WGS sequence"/>
</dbReference>
<dbReference type="GO" id="GO:0031428">
    <property type="term" value="C:box C/D methylation guide snoRNP complex"/>
    <property type="evidence" value="ECO:0007669"/>
    <property type="project" value="TreeGrafter"/>
</dbReference>
<proteinExistence type="predicted"/>
<dbReference type="OrthoDB" id="5596992at2759"/>
<dbReference type="PANTHER" id="PTHR10335:SF23">
    <property type="entry name" value="OB FOLD-CONTAINING PROTEIN, NUCLEIC ACID BINDING"/>
    <property type="match status" value="1"/>
</dbReference>
<dbReference type="AlphaFoldDB" id="A0A6A6BM80"/>
<evidence type="ECO:0000313" key="4">
    <source>
        <dbReference type="Proteomes" id="UP000799438"/>
    </source>
</evidence>
<dbReference type="GO" id="GO:0032040">
    <property type="term" value="C:small-subunit processome"/>
    <property type="evidence" value="ECO:0007669"/>
    <property type="project" value="TreeGrafter"/>
</dbReference>
<feature type="compositionally biased region" description="Basic residues" evidence="1">
    <location>
        <begin position="540"/>
        <end position="555"/>
    </location>
</feature>
<dbReference type="GO" id="GO:1990259">
    <property type="term" value="F:histone H2AQ104 methyltransferase activity"/>
    <property type="evidence" value="ECO:0007669"/>
    <property type="project" value="TreeGrafter"/>
</dbReference>
<dbReference type="EMBL" id="ML995479">
    <property type="protein sequence ID" value="KAF2144395.1"/>
    <property type="molecule type" value="Genomic_DNA"/>
</dbReference>